<organism evidence="4 5">
    <name type="scientific">Cohnella phaseoli</name>
    <dbReference type="NCBI Taxonomy" id="456490"/>
    <lineage>
        <taxon>Bacteria</taxon>
        <taxon>Bacillati</taxon>
        <taxon>Bacillota</taxon>
        <taxon>Bacilli</taxon>
        <taxon>Bacillales</taxon>
        <taxon>Paenibacillaceae</taxon>
        <taxon>Cohnella</taxon>
    </lineage>
</organism>
<dbReference type="InterPro" id="IPR036116">
    <property type="entry name" value="FN3_sf"/>
</dbReference>
<feature type="domain" description="Fibronectin type-III" evidence="2">
    <location>
        <begin position="1300"/>
        <end position="1386"/>
    </location>
</feature>
<reference evidence="4 5" key="1">
    <citation type="submission" date="2018-07" db="EMBL/GenBank/DDBJ databases">
        <title>Genomic Encyclopedia of Type Strains, Phase III (KMG-III): the genomes of soil and plant-associated and newly described type strains.</title>
        <authorList>
            <person name="Whitman W."/>
        </authorList>
    </citation>
    <scope>NUCLEOTIDE SEQUENCE [LARGE SCALE GENOMIC DNA]</scope>
    <source>
        <strain evidence="4 5">CECT 7287</strain>
    </source>
</reference>
<dbReference type="Gene3D" id="2.60.40.10">
    <property type="entry name" value="Immunoglobulins"/>
    <property type="match status" value="1"/>
</dbReference>
<dbReference type="PROSITE" id="PS50853">
    <property type="entry name" value="FN3"/>
    <property type="match status" value="1"/>
</dbReference>
<feature type="transmembrane region" description="Helical" evidence="1">
    <location>
        <begin position="66"/>
        <end position="85"/>
    </location>
</feature>
<keyword evidence="1" id="KW-0472">Membrane</keyword>
<evidence type="ECO:0000256" key="1">
    <source>
        <dbReference type="SAM" id="Phobius"/>
    </source>
</evidence>
<accession>A0A3D9I4I3</accession>
<evidence type="ECO:0000259" key="2">
    <source>
        <dbReference type="PROSITE" id="PS50853"/>
    </source>
</evidence>
<dbReference type="Pfam" id="PF00041">
    <property type="entry name" value="fn3"/>
    <property type="match status" value="1"/>
</dbReference>
<feature type="transmembrane region" description="Helical" evidence="1">
    <location>
        <begin position="27"/>
        <end position="45"/>
    </location>
</feature>
<dbReference type="EMBL" id="QRDZ01000038">
    <property type="protein sequence ID" value="RED56692.1"/>
    <property type="molecule type" value="Genomic_DNA"/>
</dbReference>
<feature type="domain" description="SLH" evidence="3">
    <location>
        <begin position="1587"/>
        <end position="1650"/>
    </location>
</feature>
<dbReference type="InterPro" id="IPR001119">
    <property type="entry name" value="SLH_dom"/>
</dbReference>
<keyword evidence="1" id="KW-0812">Transmembrane</keyword>
<protein>
    <submittedName>
        <fullName evidence="4">S-layer family protein</fullName>
    </submittedName>
</protein>
<evidence type="ECO:0000313" key="5">
    <source>
        <dbReference type="Proteomes" id="UP000256977"/>
    </source>
</evidence>
<comment type="caution">
    <text evidence="4">The sequence shown here is derived from an EMBL/GenBank/DDBJ whole genome shotgun (WGS) entry which is preliminary data.</text>
</comment>
<feature type="domain" description="SLH" evidence="3">
    <location>
        <begin position="1651"/>
        <end position="1710"/>
    </location>
</feature>
<gene>
    <name evidence="4" type="ORF">DFP98_13861</name>
</gene>
<proteinExistence type="predicted"/>
<feature type="domain" description="SLH" evidence="3">
    <location>
        <begin position="1712"/>
        <end position="1770"/>
    </location>
</feature>
<dbReference type="InterPro" id="IPR051465">
    <property type="entry name" value="Cell_Envelope_Struct_Comp"/>
</dbReference>
<name>A0A3D9I4I3_9BACL</name>
<keyword evidence="5" id="KW-1185">Reference proteome</keyword>
<dbReference type="PANTHER" id="PTHR43308:SF5">
    <property type="entry name" value="S-LAYER PROTEIN _ PEPTIDOGLYCAN ENDO-BETA-N-ACETYLGLUCOSAMINIDASE"/>
    <property type="match status" value="1"/>
</dbReference>
<dbReference type="PROSITE" id="PS51272">
    <property type="entry name" value="SLH"/>
    <property type="match status" value="3"/>
</dbReference>
<keyword evidence="1" id="KW-1133">Transmembrane helix</keyword>
<dbReference type="SMART" id="SM00060">
    <property type="entry name" value="FN3"/>
    <property type="match status" value="1"/>
</dbReference>
<dbReference type="InterPro" id="IPR013783">
    <property type="entry name" value="Ig-like_fold"/>
</dbReference>
<evidence type="ECO:0000313" key="4">
    <source>
        <dbReference type="EMBL" id="RED56692.1"/>
    </source>
</evidence>
<dbReference type="PANTHER" id="PTHR43308">
    <property type="entry name" value="OUTER MEMBRANE PROTEIN ALPHA-RELATED"/>
    <property type="match status" value="1"/>
</dbReference>
<dbReference type="SUPFAM" id="SSF49265">
    <property type="entry name" value="Fibronectin type III"/>
    <property type="match status" value="1"/>
</dbReference>
<dbReference type="InterPro" id="IPR003961">
    <property type="entry name" value="FN3_dom"/>
</dbReference>
<evidence type="ECO:0000259" key="3">
    <source>
        <dbReference type="PROSITE" id="PS51272"/>
    </source>
</evidence>
<dbReference type="Pfam" id="PF00395">
    <property type="entry name" value="SLH"/>
    <property type="match status" value="3"/>
</dbReference>
<dbReference type="Proteomes" id="UP000256977">
    <property type="component" value="Unassembled WGS sequence"/>
</dbReference>
<sequence length="1770" mass="194773">MGVYFIFGNNRKIYKNTTVFDLYTHTFGNFYGTIFTVCLGNFGIHRRLITEGIGIKRMNRRMRRKLLAFMMLVCLAIGTIVPQAGAEGTIEVPENQAPMQVDDQQLPLPDAAPSVTSATYGTIKLGEISGYQVSHGYAMLKKNNSMSSFPTLIPYNYDSLNLENLTIDPSAAYSVELQAYYQAKTSSTDVLVYFDKLDLSGQQLLNMTNWSIDETAVTVTPDTALLSNFTDMSMSFLPEGMSMTEKAVAWFNPSYLTQLKVMMKPGKLSYTFKGKEGNKGYFLKNTIDVQGNTTLQVDEEDIQLTVEVVLPANEAVLITGVSDNFVGISKLYLTPSDYQVGISVEENGFTYDWVTDITAAKPTQLSLSGESRLEFDRMMLWGNAIDAVINIKRGDFLLRDIYRFDGQMLQSVISSKFYIKNEQGERVQEPQNQAMSWSYLNHLNELQLPSGKYELEAVIGIDGQAENYTATKEFIFVGKETGAPRGITISAQDENGQPLQSGQVFLYEKQLPYVEEANNGVTDFYTYLRYQAAASENGKLSIPSQHLTSGKEYDIVVTGRSANGQDSGIYYHQTVTSATSELKLTKDRLKKLTYSASPAAEGDVLHLAVKRNGSGSSTWPIPLTLNKQRKAEIYVSTADRILVYGTVYPTSTDAGYSFTDERAVADAASGTVDLTANLAFVQPPDGFEDAVVSVGDSAPRSSWYVSKGVRDWFYYSVTKGEYRYSFKKYAKIDGNTKFSFDRQFLSYDSYWAHTGQVNLFVYSNFNDEQENYLYDVSKADSQRGTFYHNAAQEPLAAFTVHSLEGETNMIVEKSGDSFVYRQTSLSDGPYQGGGASASAPTLIYQLYDERNQPVGERWYARLGHMEELSVPAIPGTYSMKLEAQLFPDDVAKLDGEIRVHVEDRRASGKLLIPIDIPTGYTYRMPGFNTVEVRTKDAAGNESRLWADIDHSGNFLMYDTDQIAANQEYVILMSLTLSKNGSYEYSTYYNSLRLTGSQLLALTKIGIPNDLAAVSIKQVGVPKEASYLNAQLVAPVEGYSDFAIYAHSFSEMLAVPGDFIFQMTGTNGTNIGFILVNHISVDPVTYRATVTDVPKREVQFKNALPFLSFSSSSDLSLPGLFGGYYAYNTTQLLNKLIVAEGKQWLSVDTLKSSSSGPRWLYSWKTREQLNITKDMTIAFDGKPDPAVSNLSIVSMTRDQDSATQLVIRPELLSGSMRLIEVGENVFESYFYPVWAKIEIKDSSGLTLYAAQSMNWQDDIVIRKFLSDGQYTLIFSLPIGVDEEFKLTKSFTVGDDTVAPTAPTGLRATETDATSVTLAWNPSTDAFGVAGYRIYIGGSQVGTTSGATAYKVTGLTANTPYSFTVKAYDAKGNLSAASQSLTVRTACAGICGGIGGGPMPFNSEDENTVTLTNRDIPAASDGKISIDVKDKTIVVLPARITELVGKNDLEVRFGDAIVSLPPEVLAQLSQLQSTSGLSDASMRLTAVQLNPAEVQGGLASDPSTGVAVFSPIYELKLAVVGKNGEEKLLSSFKTPITVRFPVNPGANRRLTGIYYIADNGKLEYIGGRWEGNELVAELSHFSKYGVFEIKKNFEDVAAKHWALSVIQELAAKQIVNGVTDTKFAPEKKVTRSEFAAMLVKALRLKPAAVSTAFEDVPKNAWYSEAVAAAYAHGLIKGLSDSRFAPQEQITREQMAIMVMNAYQISFKTDSSEVVLEFKDSGEISKWAQTSVTEAGSLGLMKGRNGNLFAPKDNASRAEAVQVISNLLQQLSQ</sequence>
<dbReference type="CDD" id="cd00063">
    <property type="entry name" value="FN3"/>
    <property type="match status" value="1"/>
</dbReference>